<evidence type="ECO:0000313" key="3">
    <source>
        <dbReference type="EMBL" id="MBS6098473.1"/>
    </source>
</evidence>
<sequence length="202" mass="23164">MASKRLRYVLKVFSSVGLLSYREKHLPQDQQTTPVKLRQAFEQLGPSFVKIGQILSTRSDLLPEAYIRELSKLQSSVPPLNKEEVMTAIKRELPNGLFDSFLDFSEEPLASGSVAQTHRARLLSGQEVIIKIQRPGIDEVVKEDIQLLIKLARHIPKHFIPMIDVLEVLENLRETLIKELDFRNEAEAMKRFRAYNKQVACL</sequence>
<evidence type="ECO:0000259" key="2">
    <source>
        <dbReference type="Pfam" id="PF03109"/>
    </source>
</evidence>
<dbReference type="InterPro" id="IPR004147">
    <property type="entry name" value="ABC1_dom"/>
</dbReference>
<dbReference type="InterPro" id="IPR011009">
    <property type="entry name" value="Kinase-like_dom_sf"/>
</dbReference>
<feature type="non-terminal residue" evidence="3">
    <location>
        <position position="202"/>
    </location>
</feature>
<keyword evidence="3" id="KW-0418">Kinase</keyword>
<protein>
    <submittedName>
        <fullName evidence="3">AarF/ABC1/UbiB kinase family protein</fullName>
    </submittedName>
</protein>
<accession>A0A943M0F3</accession>
<dbReference type="InterPro" id="IPR050154">
    <property type="entry name" value="UbiB_kinase"/>
</dbReference>
<dbReference type="EMBL" id="JAHAGS010000264">
    <property type="protein sequence ID" value="MBS6098473.1"/>
    <property type="molecule type" value="Genomic_DNA"/>
</dbReference>
<dbReference type="PANTHER" id="PTHR10566">
    <property type="entry name" value="CHAPERONE-ACTIVITY OF BC1 COMPLEX CABC1 -RELATED"/>
    <property type="match status" value="1"/>
</dbReference>
<evidence type="ECO:0000256" key="1">
    <source>
        <dbReference type="ARBA" id="ARBA00009670"/>
    </source>
</evidence>
<dbReference type="Pfam" id="PF03109">
    <property type="entry name" value="ABC1"/>
    <property type="match status" value="1"/>
</dbReference>
<dbReference type="Proteomes" id="UP000703822">
    <property type="component" value="Unassembled WGS sequence"/>
</dbReference>
<comment type="similarity">
    <text evidence="1">Belongs to the protein kinase superfamily. ADCK protein kinase family.</text>
</comment>
<evidence type="ECO:0000313" key="4">
    <source>
        <dbReference type="Proteomes" id="UP000703822"/>
    </source>
</evidence>
<dbReference type="PANTHER" id="PTHR10566:SF113">
    <property type="entry name" value="PROTEIN ACTIVITY OF BC1 COMPLEX KINASE 7, CHLOROPLASTIC"/>
    <property type="match status" value="1"/>
</dbReference>
<proteinExistence type="inferred from homology"/>
<keyword evidence="3" id="KW-0808">Transferase</keyword>
<comment type="caution">
    <text evidence="3">The sequence shown here is derived from an EMBL/GenBank/DDBJ whole genome shotgun (WGS) entry which is preliminary data.</text>
</comment>
<gene>
    <name evidence="3" type="ORF">KH901_08570</name>
</gene>
<dbReference type="GO" id="GO:0016301">
    <property type="term" value="F:kinase activity"/>
    <property type="evidence" value="ECO:0007669"/>
    <property type="project" value="UniProtKB-KW"/>
</dbReference>
<name>A0A943M0F3_STRVE</name>
<organism evidence="3 4">
    <name type="scientific">Streptococcus vestibularis</name>
    <dbReference type="NCBI Taxonomy" id="1343"/>
    <lineage>
        <taxon>Bacteria</taxon>
        <taxon>Bacillati</taxon>
        <taxon>Bacillota</taxon>
        <taxon>Bacilli</taxon>
        <taxon>Lactobacillales</taxon>
        <taxon>Streptococcaceae</taxon>
        <taxon>Streptococcus</taxon>
    </lineage>
</organism>
<dbReference type="CDD" id="cd05121">
    <property type="entry name" value="ABC1_ADCK3-like"/>
    <property type="match status" value="1"/>
</dbReference>
<dbReference type="SUPFAM" id="SSF56112">
    <property type="entry name" value="Protein kinase-like (PK-like)"/>
    <property type="match status" value="1"/>
</dbReference>
<reference evidence="3" key="1">
    <citation type="submission" date="2021-05" db="EMBL/GenBank/DDBJ databases">
        <title>Infant gut strain persistence is associated with maternal origin, phylogeny, and functional potential including surface adhesion and iron acquisition.</title>
        <authorList>
            <person name="Lou Y.C."/>
        </authorList>
    </citation>
    <scope>NUCLEOTIDE SEQUENCE</scope>
    <source>
        <strain evidence="3">L3_122_031G1_dasL3_122_031G1_maxbin2.maxbin.025s ta_sub</strain>
    </source>
</reference>
<dbReference type="AlphaFoldDB" id="A0A943M0F3"/>
<feature type="domain" description="ABC1 atypical kinase-like" evidence="2">
    <location>
        <begin position="72"/>
        <end position="198"/>
    </location>
</feature>